<dbReference type="AlphaFoldDB" id="V4C4P3"/>
<dbReference type="Proteomes" id="UP000030746">
    <property type="component" value="Unassembled WGS sequence"/>
</dbReference>
<reference evidence="1 2" key="1">
    <citation type="journal article" date="2013" name="Nature">
        <title>Insights into bilaterian evolution from three spiralian genomes.</title>
        <authorList>
            <person name="Simakov O."/>
            <person name="Marletaz F."/>
            <person name="Cho S.J."/>
            <person name="Edsinger-Gonzales E."/>
            <person name="Havlak P."/>
            <person name="Hellsten U."/>
            <person name="Kuo D.H."/>
            <person name="Larsson T."/>
            <person name="Lv J."/>
            <person name="Arendt D."/>
            <person name="Savage R."/>
            <person name="Osoegawa K."/>
            <person name="de Jong P."/>
            <person name="Grimwood J."/>
            <person name="Chapman J.A."/>
            <person name="Shapiro H."/>
            <person name="Aerts A."/>
            <person name="Otillar R.P."/>
            <person name="Terry A.Y."/>
            <person name="Boore J.L."/>
            <person name="Grigoriev I.V."/>
            <person name="Lindberg D.R."/>
            <person name="Seaver E.C."/>
            <person name="Weisblat D.A."/>
            <person name="Putnam N.H."/>
            <person name="Rokhsar D.S."/>
        </authorList>
    </citation>
    <scope>NUCLEOTIDE SEQUENCE [LARGE SCALE GENOMIC DNA]</scope>
</reference>
<protein>
    <submittedName>
        <fullName evidence="1">Uncharacterized protein</fullName>
    </submittedName>
</protein>
<proteinExistence type="predicted"/>
<gene>
    <name evidence="1" type="ORF">LOTGIDRAFT_159940</name>
</gene>
<accession>V4C4P3</accession>
<evidence type="ECO:0000313" key="1">
    <source>
        <dbReference type="EMBL" id="ESO96524.1"/>
    </source>
</evidence>
<dbReference type="HOGENOM" id="CLU_123015_0_0_1"/>
<organism evidence="1 2">
    <name type="scientific">Lottia gigantea</name>
    <name type="common">Giant owl limpet</name>
    <dbReference type="NCBI Taxonomy" id="225164"/>
    <lineage>
        <taxon>Eukaryota</taxon>
        <taxon>Metazoa</taxon>
        <taxon>Spiralia</taxon>
        <taxon>Lophotrochozoa</taxon>
        <taxon>Mollusca</taxon>
        <taxon>Gastropoda</taxon>
        <taxon>Patellogastropoda</taxon>
        <taxon>Lottioidea</taxon>
        <taxon>Lottiidae</taxon>
        <taxon>Lottia</taxon>
    </lineage>
</organism>
<evidence type="ECO:0000313" key="2">
    <source>
        <dbReference type="Proteomes" id="UP000030746"/>
    </source>
</evidence>
<name>V4C4P3_LOTGI</name>
<dbReference type="GeneID" id="20238213"/>
<sequence length="167" mass="18861">MTSQLERVCRSIRPIYDSENLHYSRIIEDASNGFTGRFKINGKVHNLPVTSTGVFLFTTDTIPYWFSSSAMILVHNYFAGSPFKVSTLHKNGSITVHYLGYKFDPLCKNLNCRHEDIVYVGVIQKLELVDPNAWGSFQTVMVPYGEGIPGARQKIPGNLVCRIDEEL</sequence>
<dbReference type="EMBL" id="KB201459">
    <property type="protein sequence ID" value="ESO96524.1"/>
    <property type="molecule type" value="Genomic_DNA"/>
</dbReference>
<keyword evidence="2" id="KW-1185">Reference proteome</keyword>
<dbReference type="CTD" id="20238213"/>
<dbReference type="KEGG" id="lgi:LOTGIDRAFT_159940"/>
<dbReference type="RefSeq" id="XP_009052877.1">
    <property type="nucleotide sequence ID" value="XM_009054629.1"/>
</dbReference>